<evidence type="ECO:0000256" key="1">
    <source>
        <dbReference type="SAM" id="MobiDB-lite"/>
    </source>
</evidence>
<dbReference type="RefSeq" id="WP_186736440.1">
    <property type="nucleotide sequence ID" value="NZ_VFIA01000005.1"/>
</dbReference>
<evidence type="ECO:0000313" key="2">
    <source>
        <dbReference type="EMBL" id="MBC3790610.1"/>
    </source>
</evidence>
<dbReference type="EMBL" id="VFIA01000005">
    <property type="protein sequence ID" value="MBC3790610.1"/>
    <property type="molecule type" value="Genomic_DNA"/>
</dbReference>
<feature type="region of interest" description="Disordered" evidence="1">
    <location>
        <begin position="1"/>
        <end position="22"/>
    </location>
</feature>
<comment type="caution">
    <text evidence="2">The sequence shown here is derived from an EMBL/GenBank/DDBJ whole genome shotgun (WGS) entry which is preliminary data.</text>
</comment>
<name>A0ABR6W220_9BACT</name>
<evidence type="ECO:0000313" key="3">
    <source>
        <dbReference type="Proteomes" id="UP000700732"/>
    </source>
</evidence>
<reference evidence="2 3" key="1">
    <citation type="submission" date="2019-06" db="EMBL/GenBank/DDBJ databases">
        <title>Spirosoma utsteinense sp. nov. isolated from Antarctic ice-free soils.</title>
        <authorList>
            <person name="Tahon G."/>
        </authorList>
    </citation>
    <scope>NUCLEOTIDE SEQUENCE [LARGE SCALE GENOMIC DNA]</scope>
    <source>
        <strain evidence="2 3">LMG 31447</strain>
    </source>
</reference>
<gene>
    <name evidence="2" type="ORF">FH603_1100</name>
</gene>
<dbReference type="Proteomes" id="UP000700732">
    <property type="component" value="Unassembled WGS sequence"/>
</dbReference>
<protein>
    <submittedName>
        <fullName evidence="2">Uncharacterized protein</fullName>
    </submittedName>
</protein>
<feature type="compositionally biased region" description="Polar residues" evidence="1">
    <location>
        <begin position="1"/>
        <end position="11"/>
    </location>
</feature>
<sequence>METATYSSSLPSPGGRKRMESRCPEARVYATVCRIPLGQTWRPAPGHLSLLAFSHD</sequence>
<organism evidence="2 3">
    <name type="scientific">Spirosoma utsteinense</name>
    <dbReference type="NCBI Taxonomy" id="2585773"/>
    <lineage>
        <taxon>Bacteria</taxon>
        <taxon>Pseudomonadati</taxon>
        <taxon>Bacteroidota</taxon>
        <taxon>Cytophagia</taxon>
        <taxon>Cytophagales</taxon>
        <taxon>Cytophagaceae</taxon>
        <taxon>Spirosoma</taxon>
    </lineage>
</organism>
<keyword evidence="3" id="KW-1185">Reference proteome</keyword>
<accession>A0ABR6W220</accession>
<proteinExistence type="predicted"/>